<sequence>MLTKLIHITSRLHPVTMVTRHLTSSSSSDDLWLSSSYKFFLPTPTRWMDNDQFGHVNNTTYYSYFDTVINRYLIHHCHINYDIIRGLMVHNECDYRRPLQYPDVPVVGMFVGKIGRSSVTYNVGLFPSAVLKGVSGEVMKIMDKGLFASELTKGGLTEDVTALAVGSCVHVFVDTRTNKPTQLPENLKTGLQKILSNVESQL</sequence>
<dbReference type="AlphaFoldDB" id="A0A6P4YQK4"/>
<dbReference type="Proteomes" id="UP000515135">
    <property type="component" value="Unplaced"/>
</dbReference>
<dbReference type="RefSeq" id="XP_019620957.1">
    <property type="nucleotide sequence ID" value="XM_019765398.1"/>
</dbReference>
<dbReference type="OrthoDB" id="2420454at2759"/>
<dbReference type="GO" id="GO:0047617">
    <property type="term" value="F:fatty acyl-CoA hydrolase activity"/>
    <property type="evidence" value="ECO:0007669"/>
    <property type="project" value="TreeGrafter"/>
</dbReference>
<dbReference type="GO" id="GO:0005739">
    <property type="term" value="C:mitochondrion"/>
    <property type="evidence" value="ECO:0007669"/>
    <property type="project" value="TreeGrafter"/>
</dbReference>
<accession>A0A6P4YQK4</accession>
<dbReference type="FunFam" id="3.10.129.10:FF:000105">
    <property type="entry name" value="uncharacterized protein LOC101841231 isoform X3"/>
    <property type="match status" value="1"/>
</dbReference>
<feature type="domain" description="Thioesterase" evidence="3">
    <location>
        <begin position="53"/>
        <end position="126"/>
    </location>
</feature>
<gene>
    <name evidence="5" type="primary">LOC109467426</name>
</gene>
<dbReference type="PANTHER" id="PTHR31793:SF27">
    <property type="entry name" value="NOVEL THIOESTERASE SUPERFAMILY DOMAIN AND SAPOSIN A-TYPE DOMAIN CONTAINING PROTEIN (0610012H03RIK)"/>
    <property type="match status" value="1"/>
</dbReference>
<dbReference type="GeneID" id="109467426"/>
<proteinExistence type="inferred from homology"/>
<protein>
    <submittedName>
        <fullName evidence="5">Uncharacterized protein LOC109467426</fullName>
    </submittedName>
</protein>
<organism evidence="4 5">
    <name type="scientific">Branchiostoma belcheri</name>
    <name type="common">Amphioxus</name>
    <dbReference type="NCBI Taxonomy" id="7741"/>
    <lineage>
        <taxon>Eukaryota</taxon>
        <taxon>Metazoa</taxon>
        <taxon>Chordata</taxon>
        <taxon>Cephalochordata</taxon>
        <taxon>Leptocardii</taxon>
        <taxon>Amphioxiformes</taxon>
        <taxon>Branchiostomatidae</taxon>
        <taxon>Branchiostoma</taxon>
    </lineage>
</organism>
<evidence type="ECO:0000256" key="1">
    <source>
        <dbReference type="ARBA" id="ARBA00005953"/>
    </source>
</evidence>
<dbReference type="InterPro" id="IPR006683">
    <property type="entry name" value="Thioestr_dom"/>
</dbReference>
<evidence type="ECO:0000256" key="2">
    <source>
        <dbReference type="ARBA" id="ARBA00022801"/>
    </source>
</evidence>
<reference evidence="5" key="1">
    <citation type="submission" date="2025-08" db="UniProtKB">
        <authorList>
            <consortium name="RefSeq"/>
        </authorList>
    </citation>
    <scope>IDENTIFICATION</scope>
    <source>
        <tissue evidence="5">Gonad</tissue>
    </source>
</reference>
<comment type="similarity">
    <text evidence="1">Belongs to the 4-hydroxybenzoyl-CoA thioesterase family.</text>
</comment>
<keyword evidence="4" id="KW-1185">Reference proteome</keyword>
<dbReference type="PANTHER" id="PTHR31793">
    <property type="entry name" value="4-HYDROXYBENZOYL-COA THIOESTERASE FAMILY MEMBER"/>
    <property type="match status" value="1"/>
</dbReference>
<dbReference type="SUPFAM" id="SSF54637">
    <property type="entry name" value="Thioesterase/thiol ester dehydrase-isomerase"/>
    <property type="match status" value="1"/>
</dbReference>
<keyword evidence="2" id="KW-0378">Hydrolase</keyword>
<dbReference type="InterPro" id="IPR029069">
    <property type="entry name" value="HotDog_dom_sf"/>
</dbReference>
<dbReference type="CDD" id="cd00586">
    <property type="entry name" value="4HBT"/>
    <property type="match status" value="1"/>
</dbReference>
<evidence type="ECO:0000313" key="4">
    <source>
        <dbReference type="Proteomes" id="UP000515135"/>
    </source>
</evidence>
<dbReference type="InterPro" id="IPR050563">
    <property type="entry name" value="4-hydroxybenzoyl-CoA_TE"/>
</dbReference>
<dbReference type="Gene3D" id="3.10.129.10">
    <property type="entry name" value="Hotdog Thioesterase"/>
    <property type="match status" value="1"/>
</dbReference>
<dbReference type="Pfam" id="PF03061">
    <property type="entry name" value="4HBT"/>
    <property type="match status" value="1"/>
</dbReference>
<dbReference type="KEGG" id="bbel:109467426"/>
<evidence type="ECO:0000313" key="5">
    <source>
        <dbReference type="RefSeq" id="XP_019620957.1"/>
    </source>
</evidence>
<evidence type="ECO:0000259" key="3">
    <source>
        <dbReference type="Pfam" id="PF03061"/>
    </source>
</evidence>
<name>A0A6P4YQK4_BRABE</name>